<protein>
    <recommendedName>
        <fullName evidence="5">Rhodanese domain-containing protein</fullName>
    </recommendedName>
</protein>
<evidence type="ECO:0008006" key="5">
    <source>
        <dbReference type="Google" id="ProtNLM"/>
    </source>
</evidence>
<organism evidence="3 4">
    <name type="scientific">Cellulomonas denverensis</name>
    <dbReference type="NCBI Taxonomy" id="264297"/>
    <lineage>
        <taxon>Bacteria</taxon>
        <taxon>Bacillati</taxon>
        <taxon>Actinomycetota</taxon>
        <taxon>Actinomycetes</taxon>
        <taxon>Micrococcales</taxon>
        <taxon>Cellulomonadaceae</taxon>
        <taxon>Cellulomonas</taxon>
    </lineage>
</organism>
<keyword evidence="2" id="KW-0732">Signal</keyword>
<feature type="chain" id="PRO_5030591832" description="Rhodanese domain-containing protein" evidence="2">
    <location>
        <begin position="28"/>
        <end position="192"/>
    </location>
</feature>
<evidence type="ECO:0000256" key="2">
    <source>
        <dbReference type="SAM" id="SignalP"/>
    </source>
</evidence>
<dbReference type="AlphaFoldDB" id="A0A7X6KXW7"/>
<feature type="region of interest" description="Disordered" evidence="1">
    <location>
        <begin position="26"/>
        <end position="114"/>
    </location>
</feature>
<evidence type="ECO:0000256" key="1">
    <source>
        <dbReference type="SAM" id="MobiDB-lite"/>
    </source>
</evidence>
<keyword evidence="4" id="KW-1185">Reference proteome</keyword>
<gene>
    <name evidence="3" type="ORF">HGA03_15145</name>
</gene>
<feature type="signal peptide" evidence="2">
    <location>
        <begin position="1"/>
        <end position="27"/>
    </location>
</feature>
<sequence length="192" mass="18799">MRAGRGLRVVAVAGVMVIGTGAVSAVAAEPTPPVPEVTAEQPLAEPDPGSVPDPDAGVGATDPAEVTEPGPIDEGETVLPDPAGPDGDVVAESPAPEPGAAPPQAPAPAADTDLGLAPAAVAESASLDLLVAAGAPTVVDYRSALPASGQDEWAGQQSASYTANGGTVGGPWPTGRCATSRPRTSWARTCSR</sequence>
<accession>A0A7X6KXW7</accession>
<feature type="compositionally biased region" description="Polar residues" evidence="1">
    <location>
        <begin position="155"/>
        <end position="165"/>
    </location>
</feature>
<dbReference type="Proteomes" id="UP000581206">
    <property type="component" value="Unassembled WGS sequence"/>
</dbReference>
<dbReference type="EMBL" id="JAAXOX010000011">
    <property type="protein sequence ID" value="NKY24005.1"/>
    <property type="molecule type" value="Genomic_DNA"/>
</dbReference>
<evidence type="ECO:0000313" key="4">
    <source>
        <dbReference type="Proteomes" id="UP000581206"/>
    </source>
</evidence>
<feature type="compositionally biased region" description="Polar residues" evidence="1">
    <location>
        <begin position="181"/>
        <end position="192"/>
    </location>
</feature>
<dbReference type="RefSeq" id="WP_168631140.1">
    <property type="nucleotide sequence ID" value="NZ_BONL01000035.1"/>
</dbReference>
<comment type="caution">
    <text evidence="3">The sequence shown here is derived from an EMBL/GenBank/DDBJ whole genome shotgun (WGS) entry which is preliminary data.</text>
</comment>
<proteinExistence type="predicted"/>
<feature type="region of interest" description="Disordered" evidence="1">
    <location>
        <begin position="148"/>
        <end position="192"/>
    </location>
</feature>
<evidence type="ECO:0000313" key="3">
    <source>
        <dbReference type="EMBL" id="NKY24005.1"/>
    </source>
</evidence>
<name>A0A7X6KXW7_9CELL</name>
<reference evidence="3 4" key="1">
    <citation type="submission" date="2020-04" db="EMBL/GenBank/DDBJ databases">
        <title>MicrobeNet Type strains.</title>
        <authorList>
            <person name="Nicholson A.C."/>
        </authorList>
    </citation>
    <scope>NUCLEOTIDE SEQUENCE [LARGE SCALE GENOMIC DNA]</scope>
    <source>
        <strain evidence="3 4">ATCC BAA-788</strain>
    </source>
</reference>
<feature type="compositionally biased region" description="Pro residues" evidence="1">
    <location>
        <begin position="95"/>
        <end position="106"/>
    </location>
</feature>